<dbReference type="Proteomes" id="UP000184512">
    <property type="component" value="Unassembled WGS sequence"/>
</dbReference>
<dbReference type="InterPro" id="IPR058532">
    <property type="entry name" value="YjbR/MT2646/Rv2570-like"/>
</dbReference>
<dbReference type="AlphaFoldDB" id="A0A1M6GMH4"/>
<dbReference type="InterPro" id="IPR038056">
    <property type="entry name" value="YjbR-like_sf"/>
</dbReference>
<dbReference type="EMBL" id="FQZG01000027">
    <property type="protein sequence ID" value="SHJ11148.1"/>
    <property type="molecule type" value="Genomic_DNA"/>
</dbReference>
<keyword evidence="2" id="KW-1185">Reference proteome</keyword>
<evidence type="ECO:0000313" key="1">
    <source>
        <dbReference type="EMBL" id="SHJ11148.1"/>
    </source>
</evidence>
<dbReference type="RefSeq" id="WP_073187180.1">
    <property type="nucleotide sequence ID" value="NZ_FQZG01000027.1"/>
</dbReference>
<dbReference type="OrthoDB" id="8479417at2"/>
<reference evidence="1 2" key="1">
    <citation type="submission" date="2016-11" db="EMBL/GenBank/DDBJ databases">
        <authorList>
            <person name="Jaros S."/>
            <person name="Januszkiewicz K."/>
            <person name="Wedrychowicz H."/>
        </authorList>
    </citation>
    <scope>NUCLEOTIDE SEQUENCE [LARGE SCALE GENOMIC DNA]</scope>
    <source>
        <strain evidence="1 2">DSM 12906</strain>
    </source>
</reference>
<accession>A0A1M6GMH4</accession>
<dbReference type="Pfam" id="PF04237">
    <property type="entry name" value="YjbR"/>
    <property type="match status" value="1"/>
</dbReference>
<sequence length="130" mass="14644">MSEPSRFDPLDPDLVRLRSICLDLPGAAEKLVVGHPAFYTRKVFAYFGMSNKVDGRWVPNPRTVSVLLPEDERLALLEDPRVHIPGYIGPYGWISLHIDGDTDWGEVAELVELSYRQTAGVRLIARLDAR</sequence>
<dbReference type="Gene3D" id="3.90.1150.30">
    <property type="match status" value="1"/>
</dbReference>
<protein>
    <submittedName>
        <fullName evidence="1">YjbR protein</fullName>
    </submittedName>
</protein>
<evidence type="ECO:0000313" key="2">
    <source>
        <dbReference type="Proteomes" id="UP000184512"/>
    </source>
</evidence>
<name>A0A1M6GMH4_9ACTN</name>
<gene>
    <name evidence="1" type="ORF">SAMN02745244_01743</name>
</gene>
<organism evidence="1 2">
    <name type="scientific">Tessaracoccus bendigoensis DSM 12906</name>
    <dbReference type="NCBI Taxonomy" id="1123357"/>
    <lineage>
        <taxon>Bacteria</taxon>
        <taxon>Bacillati</taxon>
        <taxon>Actinomycetota</taxon>
        <taxon>Actinomycetes</taxon>
        <taxon>Propionibacteriales</taxon>
        <taxon>Propionibacteriaceae</taxon>
        <taxon>Tessaracoccus</taxon>
    </lineage>
</organism>
<proteinExistence type="predicted"/>
<dbReference type="SUPFAM" id="SSF142906">
    <property type="entry name" value="YjbR-like"/>
    <property type="match status" value="1"/>
</dbReference>
<dbReference type="STRING" id="1123357.SAMN02745244_01743"/>